<name>A0A5Q4Z8N0_9BURK</name>
<feature type="region of interest" description="Disordered" evidence="1">
    <location>
        <begin position="35"/>
        <end position="56"/>
    </location>
</feature>
<dbReference type="Proteomes" id="UP000325811">
    <property type="component" value="Chromosome I"/>
</dbReference>
<protein>
    <submittedName>
        <fullName evidence="2">Uncharacterized protein</fullName>
    </submittedName>
</protein>
<sequence>MNILSPSHGHKKQRLGALVHLSVRGSMHTVRGAQMYQHTRFGDHPNTGKGSTRPTH</sequence>
<proteinExistence type="predicted"/>
<evidence type="ECO:0000313" key="2">
    <source>
        <dbReference type="EMBL" id="VVD27721.1"/>
    </source>
</evidence>
<evidence type="ECO:0000256" key="1">
    <source>
        <dbReference type="SAM" id="MobiDB-lite"/>
    </source>
</evidence>
<evidence type="ECO:0000313" key="3">
    <source>
        <dbReference type="Proteomes" id="UP000325811"/>
    </source>
</evidence>
<accession>A0A5Q4Z8N0</accession>
<keyword evidence="3" id="KW-1185">Reference proteome</keyword>
<dbReference type="EMBL" id="LR699553">
    <property type="protein sequence ID" value="VVD27721.1"/>
    <property type="molecule type" value="Genomic_DNA"/>
</dbReference>
<reference evidence="2 3" key="1">
    <citation type="submission" date="2019-08" db="EMBL/GenBank/DDBJ databases">
        <authorList>
            <person name="Herpell B J."/>
        </authorList>
    </citation>
    <scope>NUCLEOTIDE SEQUENCE [LARGE SCALE GENOMIC DNA]</scope>
    <source>
        <strain evidence="3">Msb3</strain>
    </source>
</reference>
<gene>
    <name evidence="2" type="ORF">PDMSB3_1259</name>
</gene>
<dbReference type="AlphaFoldDB" id="A0A5Q4Z8N0"/>
<dbReference type="KEGG" id="pdio:PDMSB3_1259"/>
<organism evidence="2 3">
    <name type="scientific">Paraburkholderia dioscoreae</name>
    <dbReference type="NCBI Taxonomy" id="2604047"/>
    <lineage>
        <taxon>Bacteria</taxon>
        <taxon>Pseudomonadati</taxon>
        <taxon>Pseudomonadota</taxon>
        <taxon>Betaproteobacteria</taxon>
        <taxon>Burkholderiales</taxon>
        <taxon>Burkholderiaceae</taxon>
        <taxon>Paraburkholderia</taxon>
    </lineage>
</organism>